<dbReference type="AlphaFoldDB" id="A0A9P4N2H5"/>
<feature type="compositionally biased region" description="Low complexity" evidence="1">
    <location>
        <begin position="218"/>
        <end position="229"/>
    </location>
</feature>
<dbReference type="Proteomes" id="UP000800093">
    <property type="component" value="Unassembled WGS sequence"/>
</dbReference>
<evidence type="ECO:0000313" key="2">
    <source>
        <dbReference type="EMBL" id="KAF2262588.1"/>
    </source>
</evidence>
<gene>
    <name evidence="2" type="ORF">CC78DRAFT_618338</name>
</gene>
<organism evidence="2 3">
    <name type="scientific">Lojkania enalia</name>
    <dbReference type="NCBI Taxonomy" id="147567"/>
    <lineage>
        <taxon>Eukaryota</taxon>
        <taxon>Fungi</taxon>
        <taxon>Dikarya</taxon>
        <taxon>Ascomycota</taxon>
        <taxon>Pezizomycotina</taxon>
        <taxon>Dothideomycetes</taxon>
        <taxon>Pleosporomycetidae</taxon>
        <taxon>Pleosporales</taxon>
        <taxon>Pleosporales incertae sedis</taxon>
        <taxon>Lojkania</taxon>
    </lineage>
</organism>
<sequence>MPSMISNANANASRCAAFGDNEHVHIQAATSISHRLTLRVSGAGMAGDWREGLPWMLKNRPSDKFAGQPSPPTAERSLARSFVIAADMICIGFAGDWTGLWVRTSLDPPSRILFVCGQESEGERIITERPETVQCVKTPSKLALRPSHRAIVRRHPTQENDRGRSTVGPTPRGVVLSRAVRATRNTYTGRRRGRQTQFTQSTLAVQPHKGQQKRETESGAASGPAAGRAVTDGCGFWFDQLRTEFAPDSTG</sequence>
<accession>A0A9P4N2H5</accession>
<feature type="region of interest" description="Disordered" evidence="1">
    <location>
        <begin position="152"/>
        <end position="229"/>
    </location>
</feature>
<reference evidence="3" key="1">
    <citation type="journal article" date="2020" name="Stud. Mycol.">
        <title>101 Dothideomycetes genomes: A test case for predicting lifestyles and emergence of pathogens.</title>
        <authorList>
            <person name="Haridas S."/>
            <person name="Albert R."/>
            <person name="Binder M."/>
            <person name="Bloem J."/>
            <person name="LaButti K."/>
            <person name="Salamov A."/>
            <person name="Andreopoulos B."/>
            <person name="Baker S."/>
            <person name="Barry K."/>
            <person name="Bills G."/>
            <person name="Bluhm B."/>
            <person name="Cannon C."/>
            <person name="Castanera R."/>
            <person name="Culley D."/>
            <person name="Daum C."/>
            <person name="Ezra D."/>
            <person name="Gonzalez J."/>
            <person name="Henrissat B."/>
            <person name="Kuo A."/>
            <person name="Liang C."/>
            <person name="Lipzen A."/>
            <person name="Lutzoni F."/>
            <person name="Magnuson J."/>
            <person name="Mondo S."/>
            <person name="Nolan M."/>
            <person name="Ohm R."/>
            <person name="Pangilinan J."/>
            <person name="Park H.-J."/>
            <person name="Ramirez L."/>
            <person name="Alfaro M."/>
            <person name="Sun H."/>
            <person name="Tritt A."/>
            <person name="Yoshinaga Y."/>
            <person name="Zwiers L.-H."/>
            <person name="Turgeon B."/>
            <person name="Goodwin S."/>
            <person name="Spatafora J."/>
            <person name="Crous P."/>
            <person name="Grigoriev I."/>
        </authorList>
    </citation>
    <scope>NUCLEOTIDE SEQUENCE [LARGE SCALE GENOMIC DNA]</scope>
    <source>
        <strain evidence="3">CBS 304.66</strain>
    </source>
</reference>
<comment type="caution">
    <text evidence="2">The sequence shown here is derived from an EMBL/GenBank/DDBJ whole genome shotgun (WGS) entry which is preliminary data.</text>
</comment>
<dbReference type="EMBL" id="ML986638">
    <property type="protein sequence ID" value="KAF2262588.1"/>
    <property type="molecule type" value="Genomic_DNA"/>
</dbReference>
<protein>
    <submittedName>
        <fullName evidence="2">Uncharacterized protein</fullName>
    </submittedName>
</protein>
<name>A0A9P4N2H5_9PLEO</name>
<proteinExistence type="predicted"/>
<evidence type="ECO:0000313" key="3">
    <source>
        <dbReference type="Proteomes" id="UP000800093"/>
    </source>
</evidence>
<keyword evidence="3" id="KW-1185">Reference proteome</keyword>
<evidence type="ECO:0000256" key="1">
    <source>
        <dbReference type="SAM" id="MobiDB-lite"/>
    </source>
</evidence>